<keyword evidence="6" id="KW-0675">Receptor</keyword>
<evidence type="ECO:0000256" key="7">
    <source>
        <dbReference type="ARBA" id="ARBA00023180"/>
    </source>
</evidence>
<dbReference type="PANTHER" id="PTHR42643:SF38">
    <property type="entry name" value="IONOTROPIC RECEPTOR 100A"/>
    <property type="match status" value="1"/>
</dbReference>
<accession>A0A6J1X2E5</accession>
<dbReference type="SUPFAM" id="SSF53850">
    <property type="entry name" value="Periplasmic binding protein-like II"/>
    <property type="match status" value="1"/>
</dbReference>
<keyword evidence="7" id="KW-0325">Glycoprotein</keyword>
<organism evidence="9 10">
    <name type="scientific">Galleria mellonella</name>
    <name type="common">Greater wax moth</name>
    <dbReference type="NCBI Taxonomy" id="7137"/>
    <lineage>
        <taxon>Eukaryota</taxon>
        <taxon>Metazoa</taxon>
        <taxon>Ecdysozoa</taxon>
        <taxon>Arthropoda</taxon>
        <taxon>Hexapoda</taxon>
        <taxon>Insecta</taxon>
        <taxon>Pterygota</taxon>
        <taxon>Neoptera</taxon>
        <taxon>Endopterygota</taxon>
        <taxon>Lepidoptera</taxon>
        <taxon>Glossata</taxon>
        <taxon>Ditrysia</taxon>
        <taxon>Pyraloidea</taxon>
        <taxon>Pyralidae</taxon>
        <taxon>Galleriinae</taxon>
        <taxon>Galleria</taxon>
    </lineage>
</organism>
<evidence type="ECO:0000313" key="9">
    <source>
        <dbReference type="Proteomes" id="UP001652740"/>
    </source>
</evidence>
<keyword evidence="4 8" id="KW-1133">Transmembrane helix</keyword>
<dbReference type="InParanoid" id="A0A6J1X2E5"/>
<dbReference type="KEGG" id="gmw:113521839"/>
<dbReference type="Proteomes" id="UP001652740">
    <property type="component" value="Unplaced"/>
</dbReference>
<name>A0A6J1X2E5_GALME</name>
<dbReference type="RefSeq" id="XP_026763295.2">
    <property type="nucleotide sequence ID" value="XM_026907494.2"/>
</dbReference>
<keyword evidence="2" id="KW-1003">Cell membrane</keyword>
<evidence type="ECO:0000256" key="3">
    <source>
        <dbReference type="ARBA" id="ARBA00022692"/>
    </source>
</evidence>
<evidence type="ECO:0000256" key="4">
    <source>
        <dbReference type="ARBA" id="ARBA00022989"/>
    </source>
</evidence>
<evidence type="ECO:0000313" key="10">
    <source>
        <dbReference type="RefSeq" id="XP_026763295.2"/>
    </source>
</evidence>
<gene>
    <name evidence="10" type="primary">LOC113521839</name>
</gene>
<reference evidence="10" key="1">
    <citation type="submission" date="2025-08" db="UniProtKB">
        <authorList>
            <consortium name="RefSeq"/>
        </authorList>
    </citation>
    <scope>IDENTIFICATION</scope>
    <source>
        <tissue evidence="10">Whole larvae</tissue>
    </source>
</reference>
<evidence type="ECO:0000256" key="8">
    <source>
        <dbReference type="SAM" id="Phobius"/>
    </source>
</evidence>
<evidence type="ECO:0000256" key="1">
    <source>
        <dbReference type="ARBA" id="ARBA00004651"/>
    </source>
</evidence>
<sequence>MHLIITNTNINCEQAELNGDILPIAKRLLNDLWHRYQLVYAVIEFPLACPRRFITFDGNKRPNNNLYNRTITVIEKEDLDETLKKSQNTLSDGFPLKINLFHRFPTSFKQCHKIYNYMKFDINITNGFCGMDALIMHDFIKTFKFNVTYVDNNRTNKYGYVVSGHATGSLGAVIRREIDISFNSRFIAMYMNSGFDFLNYVSSDSLCALTMIPDIVPLWQYPINMYNYKQWMAGHINYMFTTLRRYDQFRTLQDICDSNIAVYTSPGILMLLNAETVDNSTNDVFTTILKRLKLFSANSSYTVEEKNMAMIRRRIDITLEILVNHTDKDGRPSLYVINDCFRNFYLSYIVRSGFLFTSQIQDFMMRMVEAGFPEKYYKWTSFTLRLGDILHNPTSEPRLFTKITLQEQRIPFVLLISGYIVSTIIFMVEKWWSSHKLNIMQNESSQF</sequence>
<feature type="transmembrane region" description="Helical" evidence="8">
    <location>
        <begin position="410"/>
        <end position="428"/>
    </location>
</feature>
<keyword evidence="9" id="KW-1185">Reference proteome</keyword>
<dbReference type="GO" id="GO:0005886">
    <property type="term" value="C:plasma membrane"/>
    <property type="evidence" value="ECO:0007669"/>
    <property type="project" value="UniProtKB-SubCell"/>
</dbReference>
<dbReference type="AlphaFoldDB" id="A0A6J1X2E5"/>
<proteinExistence type="predicted"/>
<keyword evidence="3 8" id="KW-0812">Transmembrane</keyword>
<evidence type="ECO:0000256" key="6">
    <source>
        <dbReference type="ARBA" id="ARBA00023170"/>
    </source>
</evidence>
<keyword evidence="5 8" id="KW-0472">Membrane</keyword>
<protein>
    <submittedName>
        <fullName evidence="10">Uncharacterized protein LOC113521839</fullName>
    </submittedName>
</protein>
<evidence type="ECO:0000256" key="2">
    <source>
        <dbReference type="ARBA" id="ARBA00022475"/>
    </source>
</evidence>
<dbReference type="PANTHER" id="PTHR42643">
    <property type="entry name" value="IONOTROPIC RECEPTOR 20A-RELATED"/>
    <property type="match status" value="1"/>
</dbReference>
<comment type="subcellular location">
    <subcellularLocation>
        <location evidence="1">Cell membrane</location>
        <topology evidence="1">Multi-pass membrane protein</topology>
    </subcellularLocation>
</comment>
<dbReference type="InterPro" id="IPR052192">
    <property type="entry name" value="Insect_Ionotropic_Sensory_Rcpt"/>
</dbReference>
<dbReference type="GeneID" id="113521839"/>
<evidence type="ECO:0000256" key="5">
    <source>
        <dbReference type="ARBA" id="ARBA00023136"/>
    </source>
</evidence>